<reference evidence="5 6" key="1">
    <citation type="submission" date="2021-03" db="EMBL/GenBank/DDBJ databases">
        <title>Succinivibrio sp. nov. isolated from feces of cow.</title>
        <authorList>
            <person name="Choi J.-Y."/>
        </authorList>
    </citation>
    <scope>NUCLEOTIDE SEQUENCE [LARGE SCALE GENOMIC DNA]</scope>
    <source>
        <strain evidence="5 6">AGMB01872</strain>
    </source>
</reference>
<comment type="caution">
    <text evidence="5">The sequence shown here is derived from an EMBL/GenBank/DDBJ whole genome shotgun (WGS) entry which is preliminary data.</text>
</comment>
<dbReference type="RefSeq" id="WP_219937321.1">
    <property type="nucleotide sequence ID" value="NZ_JAGFNY010000010.1"/>
</dbReference>
<keyword evidence="3" id="KW-0804">Transcription</keyword>
<evidence type="ECO:0000256" key="2">
    <source>
        <dbReference type="ARBA" id="ARBA00023125"/>
    </source>
</evidence>
<dbReference type="SUPFAM" id="SSF51182">
    <property type="entry name" value="RmlC-like cupins"/>
    <property type="match status" value="1"/>
</dbReference>
<dbReference type="Gene3D" id="2.60.120.10">
    <property type="entry name" value="Jelly Rolls"/>
    <property type="match status" value="1"/>
</dbReference>
<evidence type="ECO:0000313" key="6">
    <source>
        <dbReference type="Proteomes" id="UP000731465"/>
    </source>
</evidence>
<dbReference type="CDD" id="cd00093">
    <property type="entry name" value="HTH_XRE"/>
    <property type="match status" value="1"/>
</dbReference>
<sequence>MDINQVISRNLQQLRLQTNMTLGKLSEKTGLSKAVLSQIEKGNSNPTINTIWKIAEAFGVTYSALLESKRVTAQKVTLDQVAFQKDDDGHYRIGCIFPSNINRNFEMFMLILDPDSEHVTDGHKKISEEYLFVQEGCIEIVVEDTSFKLKTGDSMCFDGMVRHVYKNPYQRVAKVYCMNYYGNN</sequence>
<dbReference type="SUPFAM" id="SSF47413">
    <property type="entry name" value="lambda repressor-like DNA-binding domains"/>
    <property type="match status" value="1"/>
</dbReference>
<name>A0ABS7DFM3_9GAMM</name>
<accession>A0ABS7DFM3</accession>
<keyword evidence="6" id="KW-1185">Reference proteome</keyword>
<dbReference type="PANTHER" id="PTHR46797">
    <property type="entry name" value="HTH-TYPE TRANSCRIPTIONAL REGULATOR"/>
    <property type="match status" value="1"/>
</dbReference>
<dbReference type="PROSITE" id="PS50943">
    <property type="entry name" value="HTH_CROC1"/>
    <property type="match status" value="1"/>
</dbReference>
<organism evidence="5 6">
    <name type="scientific">Succinivibrio faecicola</name>
    <dbReference type="NCBI Taxonomy" id="2820300"/>
    <lineage>
        <taxon>Bacteria</taxon>
        <taxon>Pseudomonadati</taxon>
        <taxon>Pseudomonadota</taxon>
        <taxon>Gammaproteobacteria</taxon>
        <taxon>Aeromonadales</taxon>
        <taxon>Succinivibrionaceae</taxon>
        <taxon>Succinivibrio</taxon>
    </lineage>
</organism>
<evidence type="ECO:0000313" key="5">
    <source>
        <dbReference type="EMBL" id="MBW7570102.1"/>
    </source>
</evidence>
<dbReference type="PANTHER" id="PTHR46797:SF23">
    <property type="entry name" value="HTH-TYPE TRANSCRIPTIONAL REGULATOR SUTR"/>
    <property type="match status" value="1"/>
</dbReference>
<dbReference type="InterPro" id="IPR013096">
    <property type="entry name" value="Cupin_2"/>
</dbReference>
<keyword evidence="1" id="KW-0805">Transcription regulation</keyword>
<dbReference type="InterPro" id="IPR010982">
    <property type="entry name" value="Lambda_DNA-bd_dom_sf"/>
</dbReference>
<dbReference type="InterPro" id="IPR011051">
    <property type="entry name" value="RmlC_Cupin_sf"/>
</dbReference>
<gene>
    <name evidence="5" type="ORF">J5V48_04250</name>
</gene>
<feature type="domain" description="HTH cro/C1-type" evidence="4">
    <location>
        <begin position="11"/>
        <end position="65"/>
    </location>
</feature>
<dbReference type="Pfam" id="PF07883">
    <property type="entry name" value="Cupin_2"/>
    <property type="match status" value="1"/>
</dbReference>
<dbReference type="SMART" id="SM00530">
    <property type="entry name" value="HTH_XRE"/>
    <property type="match status" value="1"/>
</dbReference>
<dbReference type="Gene3D" id="1.10.260.40">
    <property type="entry name" value="lambda repressor-like DNA-binding domains"/>
    <property type="match status" value="1"/>
</dbReference>
<dbReference type="Pfam" id="PF01381">
    <property type="entry name" value="HTH_3"/>
    <property type="match status" value="1"/>
</dbReference>
<dbReference type="InterPro" id="IPR014710">
    <property type="entry name" value="RmlC-like_jellyroll"/>
</dbReference>
<keyword evidence="2" id="KW-0238">DNA-binding</keyword>
<proteinExistence type="predicted"/>
<evidence type="ECO:0000256" key="1">
    <source>
        <dbReference type="ARBA" id="ARBA00023015"/>
    </source>
</evidence>
<evidence type="ECO:0000256" key="3">
    <source>
        <dbReference type="ARBA" id="ARBA00023163"/>
    </source>
</evidence>
<dbReference type="CDD" id="cd02209">
    <property type="entry name" value="cupin_XRE_C"/>
    <property type="match status" value="1"/>
</dbReference>
<dbReference type="Proteomes" id="UP000731465">
    <property type="component" value="Unassembled WGS sequence"/>
</dbReference>
<dbReference type="InterPro" id="IPR050807">
    <property type="entry name" value="TransReg_Diox_bact_type"/>
</dbReference>
<dbReference type="InterPro" id="IPR001387">
    <property type="entry name" value="Cro/C1-type_HTH"/>
</dbReference>
<dbReference type="EMBL" id="JAGFNY010000010">
    <property type="protein sequence ID" value="MBW7570102.1"/>
    <property type="molecule type" value="Genomic_DNA"/>
</dbReference>
<protein>
    <submittedName>
        <fullName evidence="5">Helix-turn-helix transcriptional regulator</fullName>
    </submittedName>
</protein>
<evidence type="ECO:0000259" key="4">
    <source>
        <dbReference type="PROSITE" id="PS50943"/>
    </source>
</evidence>